<evidence type="ECO:0000256" key="10">
    <source>
        <dbReference type="ARBA" id="ARBA00023277"/>
    </source>
</evidence>
<reference evidence="17 18" key="1">
    <citation type="journal article" date="2007" name="Nat. Biotechnol.">
        <title>Genome sequence of the lignocellulose-bioconverting and xylose-fermenting yeast Pichia stipitis.</title>
        <authorList>
            <person name="Jeffries T.W."/>
            <person name="Grigoriev I.V."/>
            <person name="Grimwood J."/>
            <person name="Laplaza J.M."/>
            <person name="Aerts A."/>
            <person name="Salamov A."/>
            <person name="Schmutz J."/>
            <person name="Lindquist E."/>
            <person name="Dehal P."/>
            <person name="Shapiro H."/>
            <person name="Jin Y.S."/>
            <person name="Passoth V."/>
            <person name="Richardson P.M."/>
        </authorList>
    </citation>
    <scope>NUCLEOTIDE SEQUENCE [LARGE SCALE GENOMIC DNA]</scope>
    <source>
        <strain evidence="18">ATCC 58785 / CBS 6054 / NBRC 10063 / NRRL Y-11545</strain>
    </source>
</reference>
<dbReference type="EC" id="2.7.1.6" evidence="3"/>
<keyword evidence="6" id="KW-0547">Nucleotide-binding</keyword>
<dbReference type="PIRSF" id="PIRSF000530">
    <property type="entry name" value="Galactokinase"/>
    <property type="match status" value="1"/>
</dbReference>
<dbReference type="InterPro" id="IPR006203">
    <property type="entry name" value="GHMP_knse_ATP-bd_CS"/>
</dbReference>
<dbReference type="KEGG" id="pic:PICST_82625"/>
<dbReference type="PANTHER" id="PTHR10457">
    <property type="entry name" value="MEVALONATE KINASE/GALACTOKINASE"/>
    <property type="match status" value="1"/>
</dbReference>
<dbReference type="PRINTS" id="PR00473">
    <property type="entry name" value="GALCTOKINASE"/>
</dbReference>
<evidence type="ECO:0000256" key="6">
    <source>
        <dbReference type="ARBA" id="ARBA00022741"/>
    </source>
</evidence>
<dbReference type="FunCoup" id="A3LR62">
    <property type="interactions" value="1133"/>
</dbReference>
<dbReference type="Gene3D" id="3.30.70.3170">
    <property type="match status" value="1"/>
</dbReference>
<dbReference type="GeneID" id="4838280"/>
<evidence type="ECO:0000256" key="5">
    <source>
        <dbReference type="ARBA" id="ARBA00022679"/>
    </source>
</evidence>
<dbReference type="AlphaFoldDB" id="A3LR62"/>
<evidence type="ECO:0000256" key="2">
    <source>
        <dbReference type="ARBA" id="ARBA00006566"/>
    </source>
</evidence>
<dbReference type="GO" id="GO:0005829">
    <property type="term" value="C:cytosol"/>
    <property type="evidence" value="ECO:0007669"/>
    <property type="project" value="TreeGrafter"/>
</dbReference>
<dbReference type="PRINTS" id="PR00959">
    <property type="entry name" value="MEVGALKINASE"/>
</dbReference>
<dbReference type="eggNOG" id="KOG0631">
    <property type="taxonomic scope" value="Eukaryota"/>
</dbReference>
<dbReference type="InterPro" id="IPR000705">
    <property type="entry name" value="Galactokinase"/>
</dbReference>
<dbReference type="PANTHER" id="PTHR10457:SF7">
    <property type="entry name" value="GALACTOKINASE-RELATED"/>
    <property type="match status" value="1"/>
</dbReference>
<comment type="function">
    <text evidence="13">Galactokinase is a key enzyme in the galactose metabolism where it catalyzes the conversion of alpha-D-galactose to galactose 1-phosphate. Can also induce the transcription of the gal genes in response to the organism being challenged with galactose as the sole source of carbon.</text>
</comment>
<evidence type="ECO:0000256" key="13">
    <source>
        <dbReference type="ARBA" id="ARBA00055546"/>
    </source>
</evidence>
<dbReference type="Gene3D" id="3.30.230.10">
    <property type="match status" value="1"/>
</dbReference>
<dbReference type="Gene3D" id="1.20.1440.340">
    <property type="match status" value="1"/>
</dbReference>
<dbReference type="InterPro" id="IPR006204">
    <property type="entry name" value="GHMP_kinase_N_dom"/>
</dbReference>
<dbReference type="SUPFAM" id="SSF55060">
    <property type="entry name" value="GHMP Kinase, C-terminal domain"/>
    <property type="match status" value="1"/>
</dbReference>
<organism evidence="17 18">
    <name type="scientific">Scheffersomyces stipitis (strain ATCC 58785 / CBS 6054 / NBRC 10063 / NRRL Y-11545)</name>
    <name type="common">Yeast</name>
    <name type="synonym">Pichia stipitis</name>
    <dbReference type="NCBI Taxonomy" id="322104"/>
    <lineage>
        <taxon>Eukaryota</taxon>
        <taxon>Fungi</taxon>
        <taxon>Dikarya</taxon>
        <taxon>Ascomycota</taxon>
        <taxon>Saccharomycotina</taxon>
        <taxon>Pichiomycetes</taxon>
        <taxon>Debaryomycetaceae</taxon>
        <taxon>Scheffersomyces</taxon>
    </lineage>
</organism>
<dbReference type="InParanoid" id="A3LR62"/>
<dbReference type="GO" id="GO:0006012">
    <property type="term" value="P:galactose metabolic process"/>
    <property type="evidence" value="ECO:0007669"/>
    <property type="project" value="UniProtKB-UniPathway"/>
</dbReference>
<evidence type="ECO:0000256" key="8">
    <source>
        <dbReference type="ARBA" id="ARBA00022840"/>
    </source>
</evidence>
<name>A3LR62_PICST</name>
<feature type="domain" description="Galactokinase N-terminal" evidence="16">
    <location>
        <begin position="30"/>
        <end position="78"/>
    </location>
</feature>
<dbReference type="OrthoDB" id="187738at2759"/>
<evidence type="ECO:0000256" key="12">
    <source>
        <dbReference type="ARBA" id="ARBA00049538"/>
    </source>
</evidence>
<feature type="domain" description="GHMP kinase N-terminal" evidence="14">
    <location>
        <begin position="129"/>
        <end position="213"/>
    </location>
</feature>
<evidence type="ECO:0000256" key="1">
    <source>
        <dbReference type="ARBA" id="ARBA00004947"/>
    </source>
</evidence>
<dbReference type="Pfam" id="PF00288">
    <property type="entry name" value="GHMP_kinases_N"/>
    <property type="match status" value="1"/>
</dbReference>
<keyword evidence="8" id="KW-0067">ATP-binding</keyword>
<dbReference type="FunFam" id="3.30.230.10:FF:000056">
    <property type="entry name" value="GAL1p Galactokinase"/>
    <property type="match status" value="1"/>
</dbReference>
<dbReference type="STRING" id="322104.A3LR62"/>
<dbReference type="InterPro" id="IPR006206">
    <property type="entry name" value="Mevalonate/galactokinase"/>
</dbReference>
<evidence type="ECO:0000256" key="3">
    <source>
        <dbReference type="ARBA" id="ARBA00012315"/>
    </source>
</evidence>
<dbReference type="HOGENOM" id="CLU_017814_6_2_1"/>
<dbReference type="UniPathway" id="UPA00214"/>
<dbReference type="InterPro" id="IPR013750">
    <property type="entry name" value="GHMP_kinase_C_dom"/>
</dbReference>
<dbReference type="SUPFAM" id="SSF54211">
    <property type="entry name" value="Ribosomal protein S5 domain 2-like"/>
    <property type="match status" value="1"/>
</dbReference>
<dbReference type="InterPro" id="IPR036554">
    <property type="entry name" value="GHMP_kinase_C_sf"/>
</dbReference>
<evidence type="ECO:0000256" key="4">
    <source>
        <dbReference type="ARBA" id="ARBA00019487"/>
    </source>
</evidence>
<dbReference type="GO" id="GO:0005524">
    <property type="term" value="F:ATP binding"/>
    <property type="evidence" value="ECO:0007669"/>
    <property type="project" value="UniProtKB-KW"/>
</dbReference>
<evidence type="ECO:0000259" key="14">
    <source>
        <dbReference type="Pfam" id="PF00288"/>
    </source>
</evidence>
<dbReference type="GO" id="GO:0000411">
    <property type="term" value="P:positive regulation of transcription by galactose"/>
    <property type="evidence" value="ECO:0007669"/>
    <property type="project" value="UniProtKB-ARBA"/>
</dbReference>
<sequence>MSESVVPTFHDLSFYSRPDENKVRYEKLTAEFVKNFEVKPDFFARSPGRVNLMGDHIDYNFFSVLPMAIDVDVVAAVKTNDSGEMVITNTNSANFKKETIKLPEDGSVVSIEKEHFSWASYFSCSLIVAHKYIMEKYPEKPLKGLYITFDGTVPTGGGLSSSAAFCVASTLAVLKANGVDSISKADLTRITVVSEHYVGVNTGGMDQCASVYGEASKALLIHFRPKLIGIPFGFPKIAEDDELTFLISNSLQVSNKHETAPIHYNLRVVEMAIASDILAKKLNLNPPRDSNVSTATLRGVLDSYVAEVLKQEKWDADDYQTGIKHLNTLLEIVERESIFNAEQKVGFSVEEAAKELGITVEEFKEKYLSKIPVRFETLKLYQRAKHVYAESLKVLECLSLLGEFSKSSKNPQQFLEAFGNILNESQKSLDLLNNSSNEKLNKICEIALKNGSYGSRVTGAGWGGCIVHLSTSKKLPQLQKALVDEYFKVEFPAITQAELDEAIINSQPATGSCVVLLE</sequence>
<accession>A3LR62</accession>
<comment type="similarity">
    <text evidence="2">Belongs to the GHMP kinase family. GalK subfamily.</text>
</comment>
<dbReference type="FunFam" id="1.20.1440.340:FF:000003">
    <property type="entry name" value="GAL1p Galactokinase"/>
    <property type="match status" value="1"/>
</dbReference>
<gene>
    <name evidence="17" type="primary">GAL1</name>
    <name evidence="17" type="ORF">PICST_82625</name>
</gene>
<evidence type="ECO:0000313" key="18">
    <source>
        <dbReference type="Proteomes" id="UP000002258"/>
    </source>
</evidence>
<keyword evidence="18" id="KW-1185">Reference proteome</keyword>
<comment type="pathway">
    <text evidence="1">Carbohydrate metabolism; galactose metabolism.</text>
</comment>
<keyword evidence="7 17" id="KW-0418">Kinase</keyword>
<protein>
    <recommendedName>
        <fullName evidence="4">Galactokinase</fullName>
        <ecNumber evidence="3">2.7.1.6</ecNumber>
    </recommendedName>
    <alternativeName>
        <fullName evidence="11">Galactose kinase</fullName>
    </alternativeName>
</protein>
<dbReference type="OMA" id="GFHDTYF"/>
<dbReference type="GO" id="GO:0004335">
    <property type="term" value="F:galactokinase activity"/>
    <property type="evidence" value="ECO:0007669"/>
    <property type="project" value="UniProtKB-EC"/>
</dbReference>
<evidence type="ECO:0000259" key="16">
    <source>
        <dbReference type="Pfam" id="PF10509"/>
    </source>
</evidence>
<dbReference type="InterPro" id="IPR019539">
    <property type="entry name" value="GalKase_N"/>
</dbReference>
<evidence type="ECO:0000256" key="11">
    <source>
        <dbReference type="ARBA" id="ARBA00029590"/>
    </source>
</evidence>
<dbReference type="NCBIfam" id="TIGR00131">
    <property type="entry name" value="gal_kin"/>
    <property type="match status" value="1"/>
</dbReference>
<dbReference type="EMBL" id="CP000497">
    <property type="protein sequence ID" value="ABN65683.2"/>
    <property type="molecule type" value="Genomic_DNA"/>
</dbReference>
<feature type="domain" description="GHMP kinase C-terminal" evidence="15">
    <location>
        <begin position="415"/>
        <end position="486"/>
    </location>
</feature>
<dbReference type="InterPro" id="IPR020568">
    <property type="entry name" value="Ribosomal_Su5_D2-typ_SF"/>
</dbReference>
<keyword evidence="9" id="KW-0299">Galactose metabolism</keyword>
<evidence type="ECO:0000256" key="9">
    <source>
        <dbReference type="ARBA" id="ARBA00023144"/>
    </source>
</evidence>
<dbReference type="PROSITE" id="PS00627">
    <property type="entry name" value="GHMP_KINASES_ATP"/>
    <property type="match status" value="1"/>
</dbReference>
<dbReference type="RefSeq" id="XP_001383712.2">
    <property type="nucleotide sequence ID" value="XM_001383675.1"/>
</dbReference>
<keyword evidence="5 17" id="KW-0808">Transferase</keyword>
<dbReference type="InterPro" id="IPR014721">
    <property type="entry name" value="Ribsml_uS5_D2-typ_fold_subgr"/>
</dbReference>
<evidence type="ECO:0000256" key="7">
    <source>
        <dbReference type="ARBA" id="ARBA00022777"/>
    </source>
</evidence>
<keyword evidence="10" id="KW-0119">Carbohydrate metabolism</keyword>
<dbReference type="Pfam" id="PF08544">
    <property type="entry name" value="GHMP_kinases_C"/>
    <property type="match status" value="1"/>
</dbReference>
<evidence type="ECO:0000259" key="15">
    <source>
        <dbReference type="Pfam" id="PF08544"/>
    </source>
</evidence>
<proteinExistence type="inferred from homology"/>
<evidence type="ECO:0000313" key="17">
    <source>
        <dbReference type="EMBL" id="ABN65683.2"/>
    </source>
</evidence>
<comment type="catalytic activity">
    <reaction evidence="12">
        <text>alpha-D-galactose + ATP = alpha-D-galactose 1-phosphate + ADP + H(+)</text>
        <dbReference type="Rhea" id="RHEA:13553"/>
        <dbReference type="ChEBI" id="CHEBI:15378"/>
        <dbReference type="ChEBI" id="CHEBI:28061"/>
        <dbReference type="ChEBI" id="CHEBI:30616"/>
        <dbReference type="ChEBI" id="CHEBI:58336"/>
        <dbReference type="ChEBI" id="CHEBI:456216"/>
        <dbReference type="EC" id="2.7.1.6"/>
    </reaction>
    <physiologicalReaction direction="left-to-right" evidence="12">
        <dbReference type="Rhea" id="RHEA:13554"/>
    </physiologicalReaction>
</comment>
<dbReference type="Pfam" id="PF10509">
    <property type="entry name" value="GalKase_gal_bdg"/>
    <property type="match status" value="1"/>
</dbReference>
<dbReference type="Proteomes" id="UP000002258">
    <property type="component" value="Chromosome 3"/>
</dbReference>